<protein>
    <submittedName>
        <fullName evidence="3">Activator of HSP90 ATPase</fullName>
    </submittedName>
</protein>
<comment type="similarity">
    <text evidence="1">Belongs to the AHA1 family.</text>
</comment>
<gene>
    <name evidence="3" type="ORF">Ssi02_77510</name>
</gene>
<dbReference type="CDD" id="cd08899">
    <property type="entry name" value="SRPBCC_CalC_Aha1-like_6"/>
    <property type="match status" value="1"/>
</dbReference>
<evidence type="ECO:0000259" key="2">
    <source>
        <dbReference type="Pfam" id="PF08327"/>
    </source>
</evidence>
<dbReference type="AlphaFoldDB" id="A0A919RR48"/>
<organism evidence="3 4">
    <name type="scientific">Sinosporangium siamense</name>
    <dbReference type="NCBI Taxonomy" id="1367973"/>
    <lineage>
        <taxon>Bacteria</taxon>
        <taxon>Bacillati</taxon>
        <taxon>Actinomycetota</taxon>
        <taxon>Actinomycetes</taxon>
        <taxon>Streptosporangiales</taxon>
        <taxon>Streptosporangiaceae</taxon>
        <taxon>Sinosporangium</taxon>
    </lineage>
</organism>
<reference evidence="3" key="1">
    <citation type="submission" date="2021-01" db="EMBL/GenBank/DDBJ databases">
        <title>Whole genome shotgun sequence of Sinosporangium siamense NBRC 109515.</title>
        <authorList>
            <person name="Komaki H."/>
            <person name="Tamura T."/>
        </authorList>
    </citation>
    <scope>NUCLEOTIDE SEQUENCE</scope>
    <source>
        <strain evidence="3">NBRC 109515</strain>
    </source>
</reference>
<dbReference type="InterPro" id="IPR023393">
    <property type="entry name" value="START-like_dom_sf"/>
</dbReference>
<dbReference type="EMBL" id="BOOW01000061">
    <property type="protein sequence ID" value="GII97520.1"/>
    <property type="molecule type" value="Genomic_DNA"/>
</dbReference>
<sequence length="218" mass="23915">MIDVIEQINAVTRRVGNSTFNAGEARTVTVGRTYDAPVEDVWDALTNPERLPRWFLPVTGELRVGGRYQLEGNAGGEIQRCDPPKSFFATWEYGEGKSWIEVRLTAAPGGRTRLELDHIAPVDDGFREFDGQFGPGAVGLGWDTGLLGLYLHLATGETVDPAKIQEWTLSEEGVHFFTLSSEDWCKADIASGTDPDAARTRAATTLGFYTTPPEQPQP</sequence>
<proteinExistence type="inferred from homology"/>
<dbReference type="Gene3D" id="3.30.530.20">
    <property type="match status" value="1"/>
</dbReference>
<dbReference type="Proteomes" id="UP000606172">
    <property type="component" value="Unassembled WGS sequence"/>
</dbReference>
<dbReference type="InterPro" id="IPR013538">
    <property type="entry name" value="ASHA1/2-like_C"/>
</dbReference>
<accession>A0A919RR48</accession>
<dbReference type="Pfam" id="PF08327">
    <property type="entry name" value="AHSA1"/>
    <property type="match status" value="1"/>
</dbReference>
<evidence type="ECO:0000313" key="4">
    <source>
        <dbReference type="Proteomes" id="UP000606172"/>
    </source>
</evidence>
<comment type="caution">
    <text evidence="3">The sequence shown here is derived from an EMBL/GenBank/DDBJ whole genome shotgun (WGS) entry which is preliminary data.</text>
</comment>
<dbReference type="SUPFAM" id="SSF55961">
    <property type="entry name" value="Bet v1-like"/>
    <property type="match status" value="1"/>
</dbReference>
<feature type="domain" description="Activator of Hsp90 ATPase homologue 1/2-like C-terminal" evidence="2">
    <location>
        <begin position="35"/>
        <end position="124"/>
    </location>
</feature>
<dbReference type="RefSeq" id="WP_239130408.1">
    <property type="nucleotide sequence ID" value="NZ_BOOW01000061.1"/>
</dbReference>
<name>A0A919RR48_9ACTN</name>
<evidence type="ECO:0000256" key="1">
    <source>
        <dbReference type="ARBA" id="ARBA00006817"/>
    </source>
</evidence>
<evidence type="ECO:0000313" key="3">
    <source>
        <dbReference type="EMBL" id="GII97520.1"/>
    </source>
</evidence>
<keyword evidence="4" id="KW-1185">Reference proteome</keyword>